<proteinExistence type="predicted"/>
<feature type="compositionally biased region" description="Low complexity" evidence="1">
    <location>
        <begin position="534"/>
        <end position="549"/>
    </location>
</feature>
<keyword evidence="3" id="KW-1185">Reference proteome</keyword>
<evidence type="ECO:0000313" key="2">
    <source>
        <dbReference type="EMBL" id="CAJ1969742.1"/>
    </source>
</evidence>
<comment type="caution">
    <text evidence="2">The sequence shown here is derived from an EMBL/GenBank/DDBJ whole genome shotgun (WGS) entry which is preliminary data.</text>
</comment>
<feature type="compositionally biased region" description="Polar residues" evidence="1">
    <location>
        <begin position="559"/>
        <end position="569"/>
    </location>
</feature>
<feature type="compositionally biased region" description="Basic residues" evidence="1">
    <location>
        <begin position="570"/>
        <end position="582"/>
    </location>
</feature>
<feature type="compositionally biased region" description="Low complexity" evidence="1">
    <location>
        <begin position="459"/>
        <end position="474"/>
    </location>
</feature>
<reference evidence="2" key="1">
    <citation type="submission" date="2023-08" db="EMBL/GenBank/DDBJ databases">
        <authorList>
            <person name="Audoor S."/>
            <person name="Bilcke G."/>
        </authorList>
    </citation>
    <scope>NUCLEOTIDE SEQUENCE</scope>
</reference>
<name>A0AAD2GC72_9STRA</name>
<feature type="compositionally biased region" description="Low complexity" evidence="1">
    <location>
        <begin position="420"/>
        <end position="440"/>
    </location>
</feature>
<feature type="compositionally biased region" description="Basic residues" evidence="1">
    <location>
        <begin position="7"/>
        <end position="29"/>
    </location>
</feature>
<dbReference type="AlphaFoldDB" id="A0AAD2GC72"/>
<evidence type="ECO:0000313" key="3">
    <source>
        <dbReference type="Proteomes" id="UP001295423"/>
    </source>
</evidence>
<sequence>MGEHASSKHKKHGDHHRHHHHHDNTKGNHRGAASTPDSSLMEDSFQARPTNRLGKDHKIKADGDTWQEMMAVCEAPEGSNEEKGTLVIRSYYQNSRTNERVWDEPPSGATNIIPANEEVRRMANLQLEELHLVKKGGKNKKKDKKKGNFMGKLFGLPSGNKKTDKKKEKRRIEYKPGSQMYAKQAQNDTEDALMQQAIAASIAESNGETYVQPPPQQQSSLDDEMAMAQALSMSAAEQEASENALAHALSLSAAEHDDSAATSQKPLLMAPQGHQGTTTQRNHHHQALTEEEILAQVMEQSKLETKRGEGDLLNIGPPPPMNPFDTPASIEDRKMPASGPAVNQDEMYQMQLMERQLLEVQQLQQQQMQQQQFASMPYAGAPAAAASNQHPGNQYAASSNAAAAASASQYAAAMTSSSTPATAAPTMKAPPSYATNLSNPANPPPSNYQTNTAYGGGASSSSSPTYPQQQEQQQLRIPVNAPSMPNVALKPPPRVPAILPDASPFASTAPILGSLKGAPKSAMFDPYSKDAAAKARPPSAATPPANTRNGSGLQKMKDSSSTGDDNQSSHSRKMSLFKRNKASSKVQDKAGLV</sequence>
<evidence type="ECO:0000256" key="1">
    <source>
        <dbReference type="SAM" id="MobiDB-lite"/>
    </source>
</evidence>
<feature type="region of interest" description="Disordered" evidence="1">
    <location>
        <begin position="136"/>
        <end position="168"/>
    </location>
</feature>
<gene>
    <name evidence="2" type="ORF">CYCCA115_LOCUS23864</name>
</gene>
<protein>
    <submittedName>
        <fullName evidence="2">Uncharacterized protein</fullName>
    </submittedName>
</protein>
<feature type="region of interest" description="Disordered" evidence="1">
    <location>
        <begin position="1"/>
        <end position="57"/>
    </location>
</feature>
<feature type="compositionally biased region" description="Basic residues" evidence="1">
    <location>
        <begin position="136"/>
        <end position="147"/>
    </location>
</feature>
<feature type="region of interest" description="Disordered" evidence="1">
    <location>
        <begin position="420"/>
        <end position="474"/>
    </location>
</feature>
<dbReference type="Proteomes" id="UP001295423">
    <property type="component" value="Unassembled WGS sequence"/>
</dbReference>
<organism evidence="2 3">
    <name type="scientific">Cylindrotheca closterium</name>
    <dbReference type="NCBI Taxonomy" id="2856"/>
    <lineage>
        <taxon>Eukaryota</taxon>
        <taxon>Sar</taxon>
        <taxon>Stramenopiles</taxon>
        <taxon>Ochrophyta</taxon>
        <taxon>Bacillariophyta</taxon>
        <taxon>Bacillariophyceae</taxon>
        <taxon>Bacillariophycidae</taxon>
        <taxon>Bacillariales</taxon>
        <taxon>Bacillariaceae</taxon>
        <taxon>Cylindrotheca</taxon>
    </lineage>
</organism>
<dbReference type="EMBL" id="CAKOGP040002425">
    <property type="protein sequence ID" value="CAJ1969742.1"/>
    <property type="molecule type" value="Genomic_DNA"/>
</dbReference>
<feature type="region of interest" description="Disordered" evidence="1">
    <location>
        <begin position="495"/>
        <end position="593"/>
    </location>
</feature>
<accession>A0AAD2GC72</accession>